<evidence type="ECO:0000313" key="2">
    <source>
        <dbReference type="Proteomes" id="UP000015530"/>
    </source>
</evidence>
<dbReference type="EMBL" id="AMYD01000019">
    <property type="protein sequence ID" value="EQB59529.1"/>
    <property type="molecule type" value="Genomic_DNA"/>
</dbReference>
<gene>
    <name evidence="1" type="ORF">CGLO_00061</name>
</gene>
<comment type="caution">
    <text evidence="1">The sequence shown here is derived from an EMBL/GenBank/DDBJ whole genome shotgun (WGS) entry which is preliminary data.</text>
</comment>
<dbReference type="HOGENOM" id="CLU_3438340_0_0_1"/>
<evidence type="ECO:0000313" key="1">
    <source>
        <dbReference type="EMBL" id="EQB59529.1"/>
    </source>
</evidence>
<protein>
    <submittedName>
        <fullName evidence="1">Uncharacterized protein</fullName>
    </submittedName>
</protein>
<organism evidence="1 2">
    <name type="scientific">Colletotrichum gloeosporioides (strain Cg-14)</name>
    <name type="common">Anthracnose fungus</name>
    <name type="synonym">Glomerella cingulata</name>
    <dbReference type="NCBI Taxonomy" id="1237896"/>
    <lineage>
        <taxon>Eukaryota</taxon>
        <taxon>Fungi</taxon>
        <taxon>Dikarya</taxon>
        <taxon>Ascomycota</taxon>
        <taxon>Pezizomycotina</taxon>
        <taxon>Sordariomycetes</taxon>
        <taxon>Hypocreomycetidae</taxon>
        <taxon>Glomerellales</taxon>
        <taxon>Glomerellaceae</taxon>
        <taxon>Colletotrichum</taxon>
        <taxon>Colletotrichum gloeosporioides species complex</taxon>
    </lineage>
</organism>
<reference evidence="2" key="1">
    <citation type="journal article" date="2013" name="Mol. Plant Microbe Interact.">
        <title>Global aspects of pacC regulation of pathogenicity genes in Colletotrichum gloeosporioides as revealed by transcriptome analysis.</title>
        <authorList>
            <person name="Alkan N."/>
            <person name="Meng X."/>
            <person name="Friedlander G."/>
            <person name="Reuveni E."/>
            <person name="Sukno S."/>
            <person name="Sherman A."/>
            <person name="Thon M."/>
            <person name="Fluhr R."/>
            <person name="Prusky D."/>
        </authorList>
    </citation>
    <scope>NUCLEOTIDE SEQUENCE [LARGE SCALE GENOMIC DNA]</scope>
    <source>
        <strain evidence="2">Cg-14</strain>
    </source>
</reference>
<sequence length="10" mass="1319">MRYYKLAINF</sequence>
<proteinExistence type="predicted"/>
<name>T0L4V4_COLGC</name>
<accession>T0L4V4</accession>
<dbReference type="Proteomes" id="UP000015530">
    <property type="component" value="Unassembled WGS sequence"/>
</dbReference>